<reference evidence="4 5" key="1">
    <citation type="submission" date="2020-07" db="EMBL/GenBank/DDBJ databases">
        <title>Sequencing the genomes of 1000 actinobacteria strains.</title>
        <authorList>
            <person name="Klenk H.-P."/>
        </authorList>
    </citation>
    <scope>NUCLEOTIDE SEQUENCE [LARGE SCALE GENOMIC DNA]</scope>
    <source>
        <strain evidence="4 5">DSM 102047</strain>
    </source>
</reference>
<dbReference type="SUPFAM" id="SSF55811">
    <property type="entry name" value="Nudix"/>
    <property type="match status" value="1"/>
</dbReference>
<dbReference type="InterPro" id="IPR015797">
    <property type="entry name" value="NUDIX_hydrolase-like_dom_sf"/>
</dbReference>
<evidence type="ECO:0000259" key="3">
    <source>
        <dbReference type="PROSITE" id="PS51462"/>
    </source>
</evidence>
<dbReference type="InterPro" id="IPR000086">
    <property type="entry name" value="NUDIX_hydrolase_dom"/>
</dbReference>
<proteinExistence type="predicted"/>
<name>A0A7Y9S4F0_9MICC</name>
<dbReference type="CDD" id="cd04683">
    <property type="entry name" value="NUDIX_Hydrolase"/>
    <property type="match status" value="1"/>
</dbReference>
<dbReference type="EMBL" id="JACBYQ010000001">
    <property type="protein sequence ID" value="NYE94369.1"/>
    <property type="molecule type" value="Genomic_DNA"/>
</dbReference>
<sequence length="132" mass="14828">MLQLRHGTGYMDGYWSTAAAGHIEANESAAQTAIREANEELGVFITPEQLVPLTVMHRTQGNGHAIDERVDFFFVCTAWRGEPQMMEPEKVADLRWFPLDDLPAALVPHERYVFERLESGLTSITAYGFATN</sequence>
<dbReference type="PROSITE" id="PS51462">
    <property type="entry name" value="NUDIX"/>
    <property type="match status" value="1"/>
</dbReference>
<feature type="domain" description="Nudix hydrolase" evidence="3">
    <location>
        <begin position="1"/>
        <end position="119"/>
    </location>
</feature>
<dbReference type="InterPro" id="IPR020084">
    <property type="entry name" value="NUDIX_hydrolase_CS"/>
</dbReference>
<organism evidence="4 5">
    <name type="scientific">Psychromicrobium silvestre</name>
    <dbReference type="NCBI Taxonomy" id="1645614"/>
    <lineage>
        <taxon>Bacteria</taxon>
        <taxon>Bacillati</taxon>
        <taxon>Actinomycetota</taxon>
        <taxon>Actinomycetes</taxon>
        <taxon>Micrococcales</taxon>
        <taxon>Micrococcaceae</taxon>
        <taxon>Psychromicrobium</taxon>
    </lineage>
</organism>
<protein>
    <submittedName>
        <fullName evidence="4">8-oxo-dGTP pyrophosphatase MutT (NUDIX family)</fullName>
    </submittedName>
</protein>
<dbReference type="Pfam" id="PF00293">
    <property type="entry name" value="NUDIX"/>
    <property type="match status" value="1"/>
</dbReference>
<evidence type="ECO:0000313" key="4">
    <source>
        <dbReference type="EMBL" id="NYE94369.1"/>
    </source>
</evidence>
<comment type="cofactor">
    <cofactor evidence="1">
        <name>Mg(2+)</name>
        <dbReference type="ChEBI" id="CHEBI:18420"/>
    </cofactor>
</comment>
<accession>A0A7Y9S4F0</accession>
<keyword evidence="5" id="KW-1185">Reference proteome</keyword>
<evidence type="ECO:0000256" key="2">
    <source>
        <dbReference type="ARBA" id="ARBA00022801"/>
    </source>
</evidence>
<evidence type="ECO:0000313" key="5">
    <source>
        <dbReference type="Proteomes" id="UP000521748"/>
    </source>
</evidence>
<comment type="caution">
    <text evidence="4">The sequence shown here is derived from an EMBL/GenBank/DDBJ whole genome shotgun (WGS) entry which is preliminary data.</text>
</comment>
<dbReference type="PROSITE" id="PS00893">
    <property type="entry name" value="NUDIX_BOX"/>
    <property type="match status" value="1"/>
</dbReference>
<dbReference type="GO" id="GO:0016787">
    <property type="term" value="F:hydrolase activity"/>
    <property type="evidence" value="ECO:0007669"/>
    <property type="project" value="UniProtKB-KW"/>
</dbReference>
<gene>
    <name evidence="4" type="ORF">FHU41_000590</name>
</gene>
<keyword evidence="2" id="KW-0378">Hydrolase</keyword>
<evidence type="ECO:0000256" key="1">
    <source>
        <dbReference type="ARBA" id="ARBA00001946"/>
    </source>
</evidence>
<dbReference type="Proteomes" id="UP000521748">
    <property type="component" value="Unassembled WGS sequence"/>
</dbReference>
<dbReference type="PANTHER" id="PTHR43046:SF14">
    <property type="entry name" value="MUTT_NUDIX FAMILY PROTEIN"/>
    <property type="match status" value="1"/>
</dbReference>
<dbReference type="PANTHER" id="PTHR43046">
    <property type="entry name" value="GDP-MANNOSE MANNOSYL HYDROLASE"/>
    <property type="match status" value="1"/>
</dbReference>
<dbReference type="AlphaFoldDB" id="A0A7Y9S4F0"/>
<dbReference type="Gene3D" id="3.90.79.10">
    <property type="entry name" value="Nucleoside Triphosphate Pyrophosphohydrolase"/>
    <property type="match status" value="1"/>
</dbReference>